<dbReference type="PANTHER" id="PTHR23278">
    <property type="entry name" value="SIDESTEP PROTEIN"/>
    <property type="match status" value="1"/>
</dbReference>
<organism evidence="1 2">
    <name type="scientific">Meganyctiphanes norvegica</name>
    <name type="common">Northern krill</name>
    <name type="synonym">Thysanopoda norvegica</name>
    <dbReference type="NCBI Taxonomy" id="48144"/>
    <lineage>
        <taxon>Eukaryota</taxon>
        <taxon>Metazoa</taxon>
        <taxon>Ecdysozoa</taxon>
        <taxon>Arthropoda</taxon>
        <taxon>Crustacea</taxon>
        <taxon>Multicrustacea</taxon>
        <taxon>Malacostraca</taxon>
        <taxon>Eumalacostraca</taxon>
        <taxon>Eucarida</taxon>
        <taxon>Euphausiacea</taxon>
        <taxon>Euphausiidae</taxon>
        <taxon>Meganyctiphanes</taxon>
    </lineage>
</organism>
<comment type="caution">
    <text evidence="1">The sequence shown here is derived from an EMBL/GenBank/DDBJ whole genome shotgun (WGS) entry which is preliminary data.</text>
</comment>
<keyword evidence="2" id="KW-1185">Reference proteome</keyword>
<sequence length="111" mass="12333">DEQRTYFNVRSRPAHLQLRSVQGTDEGVYRCKVHFKASPSWSQRIALTIEDPPWFPGIRDATSDRRLEGDIGPYGTHVNLRLLCTASGSPPPMLQWGGIGSGLGSPVEQRT</sequence>
<dbReference type="PANTHER" id="PTHR23278:SF19">
    <property type="entry name" value="OBSCURIN"/>
    <property type="match status" value="1"/>
</dbReference>
<dbReference type="AlphaFoldDB" id="A0AAV2RZN0"/>
<accession>A0AAV2RZN0</accession>
<protein>
    <recommendedName>
        <fullName evidence="3">Ig-like domain-containing protein</fullName>
    </recommendedName>
</protein>
<dbReference type="SUPFAM" id="SSF48726">
    <property type="entry name" value="Immunoglobulin"/>
    <property type="match status" value="1"/>
</dbReference>
<evidence type="ECO:0000313" key="1">
    <source>
        <dbReference type="EMBL" id="CAL4148874.1"/>
    </source>
</evidence>
<gene>
    <name evidence="1" type="ORF">MNOR_LOCUS30300</name>
</gene>
<proteinExistence type="predicted"/>
<dbReference type="Gene3D" id="2.60.40.10">
    <property type="entry name" value="Immunoglobulins"/>
    <property type="match status" value="1"/>
</dbReference>
<evidence type="ECO:0008006" key="3">
    <source>
        <dbReference type="Google" id="ProtNLM"/>
    </source>
</evidence>
<dbReference type="Proteomes" id="UP001497623">
    <property type="component" value="Unassembled WGS sequence"/>
</dbReference>
<feature type="non-terminal residue" evidence="1">
    <location>
        <position position="1"/>
    </location>
</feature>
<dbReference type="InterPro" id="IPR036179">
    <property type="entry name" value="Ig-like_dom_sf"/>
</dbReference>
<name>A0AAV2RZN0_MEGNR</name>
<dbReference type="InterPro" id="IPR013783">
    <property type="entry name" value="Ig-like_fold"/>
</dbReference>
<feature type="non-terminal residue" evidence="1">
    <location>
        <position position="111"/>
    </location>
</feature>
<evidence type="ECO:0000313" key="2">
    <source>
        <dbReference type="Proteomes" id="UP001497623"/>
    </source>
</evidence>
<reference evidence="1 2" key="1">
    <citation type="submission" date="2024-05" db="EMBL/GenBank/DDBJ databases">
        <authorList>
            <person name="Wallberg A."/>
        </authorList>
    </citation>
    <scope>NUCLEOTIDE SEQUENCE [LARGE SCALE GENOMIC DNA]</scope>
</reference>
<dbReference type="EMBL" id="CAXKWB010036688">
    <property type="protein sequence ID" value="CAL4148874.1"/>
    <property type="molecule type" value="Genomic_DNA"/>
</dbReference>